<name>A0A562N6Z9_9RHOB</name>
<reference evidence="2 3" key="1">
    <citation type="journal article" date="2015" name="Stand. Genomic Sci.">
        <title>Genomic Encyclopedia of Bacterial and Archaeal Type Strains, Phase III: the genomes of soil and plant-associated and newly described type strains.</title>
        <authorList>
            <person name="Whitman W.B."/>
            <person name="Woyke T."/>
            <person name="Klenk H.P."/>
            <person name="Zhou Y."/>
            <person name="Lilburn T.G."/>
            <person name="Beck B.J."/>
            <person name="De Vos P."/>
            <person name="Vandamme P."/>
            <person name="Eisen J.A."/>
            <person name="Garrity G."/>
            <person name="Hugenholtz P."/>
            <person name="Kyrpides N.C."/>
        </authorList>
    </citation>
    <scope>NUCLEOTIDE SEQUENCE [LARGE SCALE GENOMIC DNA]</scope>
    <source>
        <strain evidence="2 3">CGMCC 1.5364</strain>
    </source>
</reference>
<keyword evidence="3" id="KW-1185">Reference proteome</keyword>
<feature type="region of interest" description="Disordered" evidence="1">
    <location>
        <begin position="1"/>
        <end position="26"/>
    </location>
</feature>
<evidence type="ECO:0000313" key="3">
    <source>
        <dbReference type="Proteomes" id="UP000316225"/>
    </source>
</evidence>
<evidence type="ECO:0008006" key="4">
    <source>
        <dbReference type="Google" id="ProtNLM"/>
    </source>
</evidence>
<protein>
    <recommendedName>
        <fullName evidence="4">Transglycosylase SLT domain-containing protein</fullName>
    </recommendedName>
</protein>
<sequence length="231" mass="24739">MPGDENIPSYTGGLPSPFPLIPNMRDDGDTWPVATVTPSELRGWVQDASEYHGVPPAMLAVILQQENNPNASGMDKFLQAGERALTTGLSWLDDVVGDIIPDQFSRGSTGLANMSDGTLQETLAYHQQNFPGTPVVPGAVADRLWGMNADTGISGVDTEVDMYYAAAHLRQLIDEVTGEPGFSGELTPEQTQAVFTAYNGSGPMAEQYGEDAMALLNGANSGKETLYFYET</sequence>
<dbReference type="AlphaFoldDB" id="A0A562N6Z9"/>
<comment type="caution">
    <text evidence="2">The sequence shown here is derived from an EMBL/GenBank/DDBJ whole genome shotgun (WGS) entry which is preliminary data.</text>
</comment>
<proteinExistence type="predicted"/>
<evidence type="ECO:0000313" key="2">
    <source>
        <dbReference type="EMBL" id="TWI27858.1"/>
    </source>
</evidence>
<organism evidence="2 3">
    <name type="scientific">Paracoccus sulfuroxidans</name>
    <dbReference type="NCBI Taxonomy" id="384678"/>
    <lineage>
        <taxon>Bacteria</taxon>
        <taxon>Pseudomonadati</taxon>
        <taxon>Pseudomonadota</taxon>
        <taxon>Alphaproteobacteria</taxon>
        <taxon>Rhodobacterales</taxon>
        <taxon>Paracoccaceae</taxon>
        <taxon>Paracoccus</taxon>
    </lineage>
</organism>
<gene>
    <name evidence="2" type="ORF">IQ24_03971</name>
</gene>
<evidence type="ECO:0000256" key="1">
    <source>
        <dbReference type="SAM" id="MobiDB-lite"/>
    </source>
</evidence>
<dbReference type="EMBL" id="VLKU01000019">
    <property type="protein sequence ID" value="TWI27858.1"/>
    <property type="molecule type" value="Genomic_DNA"/>
</dbReference>
<accession>A0A562N6Z9</accession>
<dbReference type="Proteomes" id="UP000316225">
    <property type="component" value="Unassembled WGS sequence"/>
</dbReference>